<evidence type="ECO:0000256" key="9">
    <source>
        <dbReference type="ARBA" id="ARBA00022723"/>
    </source>
</evidence>
<keyword evidence="6" id="KW-1003">Cell membrane</keyword>
<evidence type="ECO:0000256" key="10">
    <source>
        <dbReference type="ARBA" id="ARBA00022914"/>
    </source>
</evidence>
<keyword evidence="9" id="KW-0479">Metal-binding</keyword>
<comment type="function">
    <text evidence="14">Involved in mercury resistance. Probably transfers a mercuric ion from the periplasmic Hg(2+)-binding protein MerP to the cytoplasmic mercuric reductase MerA.</text>
</comment>
<name>A0AA49JFJ4_9BACT</name>
<dbReference type="Pfam" id="PF00403">
    <property type="entry name" value="HMA"/>
    <property type="match status" value="1"/>
</dbReference>
<feature type="transmembrane region" description="Helical" evidence="15">
    <location>
        <begin position="47"/>
        <end position="64"/>
    </location>
</feature>
<keyword evidence="7" id="KW-0997">Cell inner membrane</keyword>
<evidence type="ECO:0000313" key="17">
    <source>
        <dbReference type="EMBL" id="WKN38591.1"/>
    </source>
</evidence>
<keyword evidence="11 15" id="KW-1133">Transmembrane helix</keyword>
<sequence>MKTTKNSAASLGVLTAITASLCCITPVLTLVAGASGVAATFSWLEPFRSYLIGLTVLILGFAWYQQLRSWSAEEIACTCEDDEKPSFWQSKKFLAIVTIVTGALLYFPTYADVFFPRVDNQAVLVQPSDLQEARFAVQGMTCAGCEEHIKHTALQLNGVIEANASYEQGVAQVKFDQSLIDIEEIGKTIEEETGYQVSSPQ</sequence>
<dbReference type="InterPro" id="IPR006121">
    <property type="entry name" value="HMA_dom"/>
</dbReference>
<evidence type="ECO:0000256" key="14">
    <source>
        <dbReference type="ARBA" id="ARBA00045720"/>
    </source>
</evidence>
<keyword evidence="10" id="KW-0476">Mercury</keyword>
<evidence type="ECO:0000259" key="16">
    <source>
        <dbReference type="PROSITE" id="PS50846"/>
    </source>
</evidence>
<dbReference type="Gene3D" id="1.10.287.910">
    <property type="entry name" value="bacterial mercury transporter, merf"/>
    <property type="match status" value="1"/>
</dbReference>
<comment type="subcellular location">
    <subcellularLocation>
        <location evidence="1">Cell inner membrane</location>
        <topology evidence="1">Multi-pass membrane protein</topology>
    </subcellularLocation>
</comment>
<evidence type="ECO:0000256" key="15">
    <source>
        <dbReference type="SAM" id="Phobius"/>
    </source>
</evidence>
<evidence type="ECO:0000256" key="11">
    <source>
        <dbReference type="ARBA" id="ARBA00022989"/>
    </source>
</evidence>
<feature type="transmembrane region" description="Helical" evidence="15">
    <location>
        <begin position="93"/>
        <end position="111"/>
    </location>
</feature>
<dbReference type="GO" id="GO:0015097">
    <property type="term" value="F:mercury ion transmembrane transporter activity"/>
    <property type="evidence" value="ECO:0007669"/>
    <property type="project" value="InterPro"/>
</dbReference>
<evidence type="ECO:0000256" key="12">
    <source>
        <dbReference type="ARBA" id="ARBA00023136"/>
    </source>
</evidence>
<dbReference type="InterPro" id="IPR003457">
    <property type="entry name" value="Transprt_MerT"/>
</dbReference>
<reference evidence="17" key="1">
    <citation type="journal article" date="2023" name="Comput. Struct. Biotechnol. J.">
        <title>Discovery of a novel marine Bacteroidetes with a rich repertoire of carbohydrate-active enzymes.</title>
        <authorList>
            <person name="Chen B."/>
            <person name="Liu G."/>
            <person name="Chen Q."/>
            <person name="Wang H."/>
            <person name="Liu L."/>
            <person name="Tang K."/>
        </authorList>
    </citation>
    <scope>NUCLEOTIDE SEQUENCE</scope>
    <source>
        <strain evidence="17">TK19036</strain>
    </source>
</reference>
<comment type="similarity">
    <text evidence="2">Belongs to the MerT family.</text>
</comment>
<keyword evidence="8 15" id="KW-0812">Transmembrane</keyword>
<dbReference type="GO" id="GO:0005886">
    <property type="term" value="C:plasma membrane"/>
    <property type="evidence" value="ECO:0007669"/>
    <property type="project" value="UniProtKB-SubCell"/>
</dbReference>
<feature type="domain" description="HMA" evidence="16">
    <location>
        <begin position="131"/>
        <end position="198"/>
    </location>
</feature>
<accession>A0AA49JFJ4</accession>
<evidence type="ECO:0000256" key="4">
    <source>
        <dbReference type="ARBA" id="ARBA00022448"/>
    </source>
</evidence>
<feature type="transmembrane region" description="Helical" evidence="15">
    <location>
        <begin position="12"/>
        <end position="41"/>
    </location>
</feature>
<protein>
    <recommendedName>
        <fullName evidence="3">Mercuric transport protein MerT</fullName>
    </recommendedName>
    <alternativeName>
        <fullName evidence="13">Mercury ion transport protein</fullName>
    </alternativeName>
</protein>
<organism evidence="17">
    <name type="scientific">Roseihalotalea indica</name>
    <dbReference type="NCBI Taxonomy" id="2867963"/>
    <lineage>
        <taxon>Bacteria</taxon>
        <taxon>Pseudomonadati</taxon>
        <taxon>Bacteroidota</taxon>
        <taxon>Cytophagia</taxon>
        <taxon>Cytophagales</taxon>
        <taxon>Catalimonadaceae</taxon>
        <taxon>Roseihalotalea</taxon>
    </lineage>
</organism>
<dbReference type="AlphaFoldDB" id="A0AA49JFJ4"/>
<evidence type="ECO:0000256" key="13">
    <source>
        <dbReference type="ARBA" id="ARBA00030934"/>
    </source>
</evidence>
<dbReference type="NCBIfam" id="NF033556">
    <property type="entry name" value="MerTP_fusion"/>
    <property type="match status" value="1"/>
</dbReference>
<gene>
    <name evidence="17" type="primary">merTP</name>
    <name evidence="17" type="ORF">K4G66_07735</name>
</gene>
<evidence type="ECO:0000256" key="8">
    <source>
        <dbReference type="ARBA" id="ARBA00022692"/>
    </source>
</evidence>
<dbReference type="FunFam" id="3.30.70.100:FF:000001">
    <property type="entry name" value="ATPase copper transporting beta"/>
    <property type="match status" value="1"/>
</dbReference>
<keyword evidence="4" id="KW-0813">Transport</keyword>
<evidence type="ECO:0000256" key="3">
    <source>
        <dbReference type="ARBA" id="ARBA00017053"/>
    </source>
</evidence>
<evidence type="ECO:0000256" key="7">
    <source>
        <dbReference type="ARBA" id="ARBA00022519"/>
    </source>
</evidence>
<keyword evidence="5" id="KW-0475">Mercuric resistance</keyword>
<reference evidence="17" key="2">
    <citation type="journal article" date="2024" name="Antonie Van Leeuwenhoek">
        <title>Roseihalotalea indica gen. nov., sp. nov., a halophilic Bacteroidetes from mesopelagic Southwest Indian Ocean with higher carbohydrate metabolic potential.</title>
        <authorList>
            <person name="Chen B."/>
            <person name="Zhang M."/>
            <person name="Lin D."/>
            <person name="Ye J."/>
            <person name="Tang K."/>
        </authorList>
    </citation>
    <scope>NUCLEOTIDE SEQUENCE</scope>
    <source>
        <strain evidence="17">TK19036</strain>
    </source>
</reference>
<keyword evidence="12 15" id="KW-0472">Membrane</keyword>
<dbReference type="EMBL" id="CP120682">
    <property type="protein sequence ID" value="WKN38591.1"/>
    <property type="molecule type" value="Genomic_DNA"/>
</dbReference>
<dbReference type="GO" id="GO:0046872">
    <property type="term" value="F:metal ion binding"/>
    <property type="evidence" value="ECO:0007669"/>
    <property type="project" value="UniProtKB-KW"/>
</dbReference>
<dbReference type="PROSITE" id="PS50846">
    <property type="entry name" value="HMA_2"/>
    <property type="match status" value="1"/>
</dbReference>
<evidence type="ECO:0000256" key="1">
    <source>
        <dbReference type="ARBA" id="ARBA00004429"/>
    </source>
</evidence>
<evidence type="ECO:0000256" key="5">
    <source>
        <dbReference type="ARBA" id="ARBA00022466"/>
    </source>
</evidence>
<dbReference type="Gene3D" id="3.30.70.100">
    <property type="match status" value="1"/>
</dbReference>
<proteinExistence type="inferred from homology"/>
<dbReference type="CDD" id="cd00371">
    <property type="entry name" value="HMA"/>
    <property type="match status" value="1"/>
</dbReference>
<dbReference type="SUPFAM" id="SSF55008">
    <property type="entry name" value="HMA, heavy metal-associated domain"/>
    <property type="match status" value="1"/>
</dbReference>
<dbReference type="Pfam" id="PF02411">
    <property type="entry name" value="MerT"/>
    <property type="match status" value="1"/>
</dbReference>
<evidence type="ECO:0000256" key="2">
    <source>
        <dbReference type="ARBA" id="ARBA00008224"/>
    </source>
</evidence>
<dbReference type="InterPro" id="IPR036163">
    <property type="entry name" value="HMA_dom_sf"/>
</dbReference>
<evidence type="ECO:0000256" key="6">
    <source>
        <dbReference type="ARBA" id="ARBA00022475"/>
    </source>
</evidence>